<proteinExistence type="predicted"/>
<evidence type="ECO:0000256" key="2">
    <source>
        <dbReference type="SAM" id="MobiDB-lite"/>
    </source>
</evidence>
<reference evidence="5 6" key="1">
    <citation type="journal article" date="2023" name="Sci. Data">
        <title>Genome assembly of the Korean intertidal mud-creeper Batillaria attramentaria.</title>
        <authorList>
            <person name="Patra A.K."/>
            <person name="Ho P.T."/>
            <person name="Jun S."/>
            <person name="Lee S.J."/>
            <person name="Kim Y."/>
            <person name="Won Y.J."/>
        </authorList>
    </citation>
    <scope>NUCLEOTIDE SEQUENCE [LARGE SCALE GENOMIC DNA]</scope>
    <source>
        <strain evidence="5">Wonlab-2016</strain>
    </source>
</reference>
<protein>
    <recommendedName>
        <fullName evidence="4">Fibronectin type-III domain-containing protein</fullName>
    </recommendedName>
</protein>
<dbReference type="Pfam" id="PF01091">
    <property type="entry name" value="PTN_MK_C"/>
    <property type="match status" value="2"/>
</dbReference>
<dbReference type="Proteomes" id="UP001519460">
    <property type="component" value="Unassembled WGS sequence"/>
</dbReference>
<dbReference type="Gene3D" id="2.30.90.10">
    <property type="entry name" value="Heparin-binding Growth Factor, Midkine, Chain A- C-terminal Domain"/>
    <property type="match status" value="3"/>
</dbReference>
<feature type="compositionally biased region" description="Basic residues" evidence="2">
    <location>
        <begin position="126"/>
        <end position="149"/>
    </location>
</feature>
<keyword evidence="1" id="KW-0677">Repeat</keyword>
<comment type="caution">
    <text evidence="5">The sequence shown here is derived from an EMBL/GenBank/DDBJ whole genome shotgun (WGS) entry which is preliminary data.</text>
</comment>
<feature type="signal peptide" evidence="3">
    <location>
        <begin position="1"/>
        <end position="24"/>
    </location>
</feature>
<keyword evidence="6" id="KW-1185">Reference proteome</keyword>
<feature type="domain" description="Fibronectin type-III" evidence="4">
    <location>
        <begin position="962"/>
        <end position="1056"/>
    </location>
</feature>
<dbReference type="EMBL" id="JACVVK020000097">
    <property type="protein sequence ID" value="KAK7493037.1"/>
    <property type="molecule type" value="Genomic_DNA"/>
</dbReference>
<dbReference type="InterPro" id="IPR020090">
    <property type="entry name" value="PTN/MK_C_dom"/>
</dbReference>
<feature type="chain" id="PRO_5044821947" description="Fibronectin type-III domain-containing protein" evidence="3">
    <location>
        <begin position="25"/>
        <end position="1059"/>
    </location>
</feature>
<evidence type="ECO:0000256" key="3">
    <source>
        <dbReference type="SAM" id="SignalP"/>
    </source>
</evidence>
<feature type="domain" description="Fibronectin type-III" evidence="4">
    <location>
        <begin position="240"/>
        <end position="335"/>
    </location>
</feature>
<feature type="domain" description="Fibronectin type-III" evidence="4">
    <location>
        <begin position="861"/>
        <end position="958"/>
    </location>
</feature>
<feature type="compositionally biased region" description="Basic and acidic residues" evidence="2">
    <location>
        <begin position="116"/>
        <end position="125"/>
    </location>
</feature>
<dbReference type="FunFam" id="2.60.40.10:FF:000028">
    <property type="entry name" value="Neuronal cell adhesion molecule"/>
    <property type="match status" value="1"/>
</dbReference>
<dbReference type="PRINTS" id="PR00014">
    <property type="entry name" value="FNTYPEIII"/>
</dbReference>
<evidence type="ECO:0000313" key="5">
    <source>
        <dbReference type="EMBL" id="KAK7493037.1"/>
    </source>
</evidence>
<evidence type="ECO:0000256" key="1">
    <source>
        <dbReference type="ARBA" id="ARBA00022737"/>
    </source>
</evidence>
<dbReference type="PANTHER" id="PTHR46708:SF2">
    <property type="entry name" value="FIBRONECTIN TYPE-III DOMAIN-CONTAINING PROTEIN"/>
    <property type="match status" value="1"/>
</dbReference>
<feature type="domain" description="Fibronectin type-III" evidence="4">
    <location>
        <begin position="344"/>
        <end position="447"/>
    </location>
</feature>
<keyword evidence="3" id="KW-0732">Signal</keyword>
<dbReference type="AlphaFoldDB" id="A0ABD0L0W4"/>
<sequence length="1059" mass="117263">MINIPTAVFSLVVLLACGVSTVTCGKHCKYDKKGAKWTPCDPSLHVRTKTVPLRKGRDGCPPAKIITRPCKTGIVINNCLYVPVSSWSECDPTTKTATRTLELRKKDSDQCDYNEVESRDCDGKGSKRGKHDKKHKDKKHKHRKGKKGKEKGEKGLKTGKKGCRYKKGPWSDCDSATKQQVRTLELKKGPSTCKQEKVQERKCRHKKKGHKGKNNKGKKGRKGKNKKKGKKGKKDPDDTPVAPPKLTEMRVWPLASSVEVSWKPPDQGTVRGYQIGYGISIPDVYSVEVNASVLHYSIENLEPEQEYIVSLRARNKAGLGSPLYETVRTGRAEASGNSGQLLLAPVGVRAITVSAYSIVVSWADSSVLKLRGGVEDTTGKVYTVRYMQLNHLSKDDKPKFVMRNTTESLVYIEGLMPYTHYEFAVRVSQGSARSVWSMAVTNTTFASVPSSKPADFTADIVRSDPTTVTLTWQPPDEPNGPITGYVIFYSKDPILPDDAWAASAVNGNRLSTLIKDLDPNSAYFFKIQARNNVGFGPITSPVTVTVPDVLPSAPINFSSASVQHDPSAVMLKWQRPEKVLEPITGYVISYTDDPNLPERSWAIQAVAGDQLNNTITDLQPNAKYFFKLQAKNKAGFGPPTNPISYTIPDVPPSVPRALTVEKSRKYPCAVVISWLPPLDMGEPIIGYIVLYTEEDALQWAAEGIKGDHRSITLRKLKPHTTYQFKVQARSETHLGPSSPPVSYAPDDGLCDSNSSLKPPTDLRVIVLSSNSAIMSWRDPMRGIPYPDGKSDAASTYTVRYGPRDNPASHTYLNPPFPSLYLVDLNPNTEYEFSVRLNRENRHSSWSRRVYNTTMEAAPGTAPVNVTVTLAEDDPTVARITWGPPLMPNGRITGYLVFSTTRRKQPMSDWQVEGVHGNTTSLTVRDMMPNTKYVFKLQARNAKGYGPMSMAVTYKTPKVYGGTVEDVTVRTSSEDPYSAVISWQPPSNGRKRIAHYIVVRKDVEADETVRMQVPGDQLTVVSHGLLPARSYAFTVQTKFRHASGPHSAPVHYVVPKELLQ</sequence>
<dbReference type="PANTHER" id="PTHR46708">
    <property type="entry name" value="TENASCIN"/>
    <property type="match status" value="1"/>
</dbReference>
<dbReference type="InterPro" id="IPR013783">
    <property type="entry name" value="Ig-like_fold"/>
</dbReference>
<feature type="compositionally biased region" description="Basic residues" evidence="2">
    <location>
        <begin position="202"/>
        <end position="233"/>
    </location>
</feature>
<dbReference type="InterPro" id="IPR003961">
    <property type="entry name" value="FN3_dom"/>
</dbReference>
<accession>A0ABD0L0W4</accession>
<evidence type="ECO:0000313" key="6">
    <source>
        <dbReference type="Proteomes" id="UP001519460"/>
    </source>
</evidence>
<organism evidence="5 6">
    <name type="scientific">Batillaria attramentaria</name>
    <dbReference type="NCBI Taxonomy" id="370345"/>
    <lineage>
        <taxon>Eukaryota</taxon>
        <taxon>Metazoa</taxon>
        <taxon>Spiralia</taxon>
        <taxon>Lophotrochozoa</taxon>
        <taxon>Mollusca</taxon>
        <taxon>Gastropoda</taxon>
        <taxon>Caenogastropoda</taxon>
        <taxon>Sorbeoconcha</taxon>
        <taxon>Cerithioidea</taxon>
        <taxon>Batillariidae</taxon>
        <taxon>Batillaria</taxon>
    </lineage>
</organism>
<gene>
    <name evidence="5" type="ORF">BaRGS_00015767</name>
</gene>
<dbReference type="SMART" id="SM00060">
    <property type="entry name" value="FN3"/>
    <property type="match status" value="8"/>
</dbReference>
<dbReference type="InterPro" id="IPR036116">
    <property type="entry name" value="FN3_sf"/>
</dbReference>
<feature type="domain" description="Fibronectin type-III" evidence="4">
    <location>
        <begin position="452"/>
        <end position="549"/>
    </location>
</feature>
<dbReference type="PROSITE" id="PS50853">
    <property type="entry name" value="FN3"/>
    <property type="match status" value="8"/>
</dbReference>
<feature type="domain" description="Fibronectin type-III" evidence="4">
    <location>
        <begin position="553"/>
        <end position="650"/>
    </location>
</feature>
<feature type="region of interest" description="Disordered" evidence="2">
    <location>
        <begin position="727"/>
        <end position="754"/>
    </location>
</feature>
<feature type="domain" description="Fibronectin type-III" evidence="4">
    <location>
        <begin position="654"/>
        <end position="748"/>
    </location>
</feature>
<dbReference type="InterPro" id="IPR050991">
    <property type="entry name" value="ECM_Regulatory_Proteins"/>
</dbReference>
<dbReference type="SUPFAM" id="SSF49265">
    <property type="entry name" value="Fibronectin type III"/>
    <property type="match status" value="5"/>
</dbReference>
<feature type="region of interest" description="Disordered" evidence="2">
    <location>
        <begin position="188"/>
        <end position="248"/>
    </location>
</feature>
<dbReference type="Pfam" id="PF00041">
    <property type="entry name" value="fn3"/>
    <property type="match status" value="8"/>
</dbReference>
<feature type="region of interest" description="Disordered" evidence="2">
    <location>
        <begin position="115"/>
        <end position="163"/>
    </location>
</feature>
<name>A0ABD0L0W4_9CAEN</name>
<feature type="domain" description="Fibronectin type-III" evidence="4">
    <location>
        <begin position="758"/>
        <end position="856"/>
    </location>
</feature>
<dbReference type="InterPro" id="IPR038130">
    <property type="entry name" value="PTN/MK_C_dom_sf"/>
</dbReference>
<evidence type="ECO:0000259" key="4">
    <source>
        <dbReference type="PROSITE" id="PS50853"/>
    </source>
</evidence>
<dbReference type="Gene3D" id="2.60.40.10">
    <property type="entry name" value="Immunoglobulins"/>
    <property type="match status" value="8"/>
</dbReference>
<dbReference type="CDD" id="cd00063">
    <property type="entry name" value="FN3"/>
    <property type="match status" value="8"/>
</dbReference>
<feature type="compositionally biased region" description="Basic and acidic residues" evidence="2">
    <location>
        <begin position="188"/>
        <end position="201"/>
    </location>
</feature>